<feature type="chain" id="PRO_5043876376" description="Laccase" evidence="8">
    <location>
        <begin position="23"/>
        <end position="394"/>
    </location>
</feature>
<keyword evidence="5" id="KW-0677">Repeat</keyword>
<accession>A0AAV5M250</accession>
<dbReference type="InterPro" id="IPR011706">
    <property type="entry name" value="Cu-oxidase_C"/>
</dbReference>
<proteinExistence type="inferred from homology"/>
<evidence type="ECO:0000256" key="7">
    <source>
        <dbReference type="ARBA" id="ARBA00023008"/>
    </source>
</evidence>
<dbReference type="GO" id="GO:0005507">
    <property type="term" value="F:copper ion binding"/>
    <property type="evidence" value="ECO:0007669"/>
    <property type="project" value="InterPro"/>
</dbReference>
<dbReference type="InterPro" id="IPR034288">
    <property type="entry name" value="CuRO_1_LCC"/>
</dbReference>
<feature type="domain" description="Plastocyanin-like" evidence="10">
    <location>
        <begin position="30"/>
        <end position="143"/>
    </location>
</feature>
<evidence type="ECO:0000259" key="9">
    <source>
        <dbReference type="Pfam" id="PF07731"/>
    </source>
</evidence>
<feature type="signal peptide" evidence="8">
    <location>
        <begin position="1"/>
        <end position="22"/>
    </location>
</feature>
<comment type="similarity">
    <text evidence="2">Belongs to the multicopper oxidase family.</text>
</comment>
<dbReference type="InterPro" id="IPR034289">
    <property type="entry name" value="CuRO_3_LCC"/>
</dbReference>
<protein>
    <recommendedName>
        <fullName evidence="13">Laccase</fullName>
    </recommendedName>
</protein>
<dbReference type="InterPro" id="IPR033138">
    <property type="entry name" value="Cu_oxidase_CS"/>
</dbReference>
<evidence type="ECO:0000256" key="4">
    <source>
        <dbReference type="ARBA" id="ARBA00022723"/>
    </source>
</evidence>
<dbReference type="PROSITE" id="PS00079">
    <property type="entry name" value="MULTICOPPER_OXIDASE1"/>
    <property type="match status" value="1"/>
</dbReference>
<reference evidence="11 12" key="1">
    <citation type="journal article" date="2021" name="Commun. Biol.">
        <title>The genome of Shorea leprosula (Dipterocarpaceae) highlights the ecological relevance of drought in aseasonal tropical rainforests.</title>
        <authorList>
            <person name="Ng K.K.S."/>
            <person name="Kobayashi M.J."/>
            <person name="Fawcett J.A."/>
            <person name="Hatakeyama M."/>
            <person name="Paape T."/>
            <person name="Ng C.H."/>
            <person name="Ang C.C."/>
            <person name="Tnah L.H."/>
            <person name="Lee C.T."/>
            <person name="Nishiyama T."/>
            <person name="Sese J."/>
            <person name="O'Brien M.J."/>
            <person name="Copetti D."/>
            <person name="Mohd Noor M.I."/>
            <person name="Ong R.C."/>
            <person name="Putra M."/>
            <person name="Sireger I.Z."/>
            <person name="Indrioko S."/>
            <person name="Kosugi Y."/>
            <person name="Izuno A."/>
            <person name="Isagi Y."/>
            <person name="Lee S.L."/>
            <person name="Shimizu K.K."/>
        </authorList>
    </citation>
    <scope>NUCLEOTIDE SEQUENCE [LARGE SCALE GENOMIC DNA]</scope>
    <source>
        <strain evidence="11">214</strain>
    </source>
</reference>
<gene>
    <name evidence="11" type="ORF">SLEP1_g50824</name>
</gene>
<keyword evidence="12" id="KW-1185">Reference proteome</keyword>
<dbReference type="PROSITE" id="PS00080">
    <property type="entry name" value="MULTICOPPER_OXIDASE2"/>
    <property type="match status" value="1"/>
</dbReference>
<evidence type="ECO:0000256" key="3">
    <source>
        <dbReference type="ARBA" id="ARBA00022525"/>
    </source>
</evidence>
<dbReference type="CDD" id="cd13849">
    <property type="entry name" value="CuRO_1_LCC_plant"/>
    <property type="match status" value="1"/>
</dbReference>
<evidence type="ECO:0000259" key="10">
    <source>
        <dbReference type="Pfam" id="PF07732"/>
    </source>
</evidence>
<dbReference type="GO" id="GO:0005576">
    <property type="term" value="C:extracellular region"/>
    <property type="evidence" value="ECO:0007669"/>
    <property type="project" value="UniProtKB-SubCell"/>
</dbReference>
<dbReference type="InterPro" id="IPR045087">
    <property type="entry name" value="Cu-oxidase_fam"/>
</dbReference>
<dbReference type="AlphaFoldDB" id="A0AAV5M250"/>
<comment type="subcellular location">
    <subcellularLocation>
        <location evidence="1">Secreted</location>
    </subcellularLocation>
</comment>
<sequence length="394" mass="44908">MKVSTSKLLGFLVFFFFYQCQACPHYKFIVKEAPYTRLCSTKNILTVNGQFPGPTLYVNKGDTIVVDVYNRGNYNITIHWHGVKQPRNPWSDGPEYITQCPIQPGAKFRQKIIFTTEEGTLWWHAHSTWLRATVHGALIIYPKMGTRYPFPKPDVEIPIILGEWWQEDIMQVYLDLERYAGLGVTSDAYLINGQPGDIYPCSKPAGEQLRFIASVNNVSFLNPSIDILQAYYCCIQGVYGTNLPDFPQLFFDFTADYLPTEWEIPQLGTEVRVLDYNSTVELVFQATNLIGGSDHAMHLHGHSFYVVGLGLGNFNKDKDPLTYNLVDPPLQNTIHVPRDGWMAIRFRTNNPGVWHMHCHIDRHMVWGMGTAFIVKDGESPETKMLPPPPDMPPC</sequence>
<keyword evidence="4" id="KW-0479">Metal-binding</keyword>
<dbReference type="GO" id="GO:0016491">
    <property type="term" value="F:oxidoreductase activity"/>
    <property type="evidence" value="ECO:0007669"/>
    <property type="project" value="UniProtKB-KW"/>
</dbReference>
<organism evidence="11 12">
    <name type="scientific">Rubroshorea leprosula</name>
    <dbReference type="NCBI Taxonomy" id="152421"/>
    <lineage>
        <taxon>Eukaryota</taxon>
        <taxon>Viridiplantae</taxon>
        <taxon>Streptophyta</taxon>
        <taxon>Embryophyta</taxon>
        <taxon>Tracheophyta</taxon>
        <taxon>Spermatophyta</taxon>
        <taxon>Magnoliopsida</taxon>
        <taxon>eudicotyledons</taxon>
        <taxon>Gunneridae</taxon>
        <taxon>Pentapetalae</taxon>
        <taxon>rosids</taxon>
        <taxon>malvids</taxon>
        <taxon>Malvales</taxon>
        <taxon>Dipterocarpaceae</taxon>
        <taxon>Rubroshorea</taxon>
    </lineage>
</organism>
<name>A0AAV5M250_9ROSI</name>
<keyword evidence="7" id="KW-0186">Copper</keyword>
<evidence type="ECO:0000313" key="11">
    <source>
        <dbReference type="EMBL" id="GKV43543.1"/>
    </source>
</evidence>
<evidence type="ECO:0000256" key="5">
    <source>
        <dbReference type="ARBA" id="ARBA00022737"/>
    </source>
</evidence>
<evidence type="ECO:0000256" key="2">
    <source>
        <dbReference type="ARBA" id="ARBA00010609"/>
    </source>
</evidence>
<dbReference type="Pfam" id="PF07731">
    <property type="entry name" value="Cu-oxidase_2"/>
    <property type="match status" value="1"/>
</dbReference>
<dbReference type="PANTHER" id="PTHR11709">
    <property type="entry name" value="MULTI-COPPER OXIDASE"/>
    <property type="match status" value="1"/>
</dbReference>
<feature type="domain" description="Plastocyanin-like" evidence="9">
    <location>
        <begin position="265"/>
        <end position="377"/>
    </location>
</feature>
<dbReference type="InterPro" id="IPR011707">
    <property type="entry name" value="Cu-oxidase-like_N"/>
</dbReference>
<evidence type="ECO:0000256" key="6">
    <source>
        <dbReference type="ARBA" id="ARBA00023002"/>
    </source>
</evidence>
<evidence type="ECO:0000256" key="1">
    <source>
        <dbReference type="ARBA" id="ARBA00004613"/>
    </source>
</evidence>
<dbReference type="PANTHER" id="PTHR11709:SF443">
    <property type="entry name" value="LACCASE-15"/>
    <property type="match status" value="1"/>
</dbReference>
<keyword evidence="3" id="KW-0964">Secreted</keyword>
<dbReference type="Pfam" id="PF07732">
    <property type="entry name" value="Cu-oxidase_3"/>
    <property type="match status" value="1"/>
</dbReference>
<comment type="caution">
    <text evidence="11">The sequence shown here is derived from an EMBL/GenBank/DDBJ whole genome shotgun (WGS) entry which is preliminary data.</text>
</comment>
<dbReference type="Proteomes" id="UP001054252">
    <property type="component" value="Unassembled WGS sequence"/>
</dbReference>
<dbReference type="InterPro" id="IPR002355">
    <property type="entry name" value="Cu_oxidase_Cu_BS"/>
</dbReference>
<dbReference type="Gene3D" id="2.60.40.420">
    <property type="entry name" value="Cupredoxins - blue copper proteins"/>
    <property type="match status" value="2"/>
</dbReference>
<keyword evidence="6" id="KW-0560">Oxidoreductase</keyword>
<evidence type="ECO:0000256" key="8">
    <source>
        <dbReference type="SAM" id="SignalP"/>
    </source>
</evidence>
<evidence type="ECO:0008006" key="13">
    <source>
        <dbReference type="Google" id="ProtNLM"/>
    </source>
</evidence>
<dbReference type="CDD" id="cd13897">
    <property type="entry name" value="CuRO_3_LCC_plant"/>
    <property type="match status" value="1"/>
</dbReference>
<keyword evidence="8" id="KW-0732">Signal</keyword>
<dbReference type="SUPFAM" id="SSF49503">
    <property type="entry name" value="Cupredoxins"/>
    <property type="match status" value="2"/>
</dbReference>
<dbReference type="EMBL" id="BPVZ01000170">
    <property type="protein sequence ID" value="GKV43543.1"/>
    <property type="molecule type" value="Genomic_DNA"/>
</dbReference>
<dbReference type="InterPro" id="IPR008972">
    <property type="entry name" value="Cupredoxin"/>
</dbReference>
<evidence type="ECO:0000313" key="12">
    <source>
        <dbReference type="Proteomes" id="UP001054252"/>
    </source>
</evidence>